<feature type="compositionally biased region" description="Basic residues" evidence="2">
    <location>
        <begin position="1695"/>
        <end position="1704"/>
    </location>
</feature>
<accession>A0AA39HGT8</accession>
<feature type="coiled-coil region" evidence="1">
    <location>
        <begin position="1251"/>
        <end position="1331"/>
    </location>
</feature>
<dbReference type="PANTHER" id="PTHR15742:SF5">
    <property type="entry name" value="GIRDIN"/>
    <property type="match status" value="1"/>
</dbReference>
<dbReference type="EMBL" id="JAUCMV010000004">
    <property type="protein sequence ID" value="KAK0404966.1"/>
    <property type="molecule type" value="Genomic_DNA"/>
</dbReference>
<comment type="caution">
    <text evidence="3">The sequence shown here is derived from an EMBL/GenBank/DDBJ whole genome shotgun (WGS) entry which is preliminary data.</text>
</comment>
<gene>
    <name evidence="3" type="ORF">QR680_017728</name>
</gene>
<feature type="compositionally biased region" description="Polar residues" evidence="2">
    <location>
        <begin position="1394"/>
        <end position="1430"/>
    </location>
</feature>
<feature type="region of interest" description="Disordered" evidence="2">
    <location>
        <begin position="81"/>
        <end position="124"/>
    </location>
</feature>
<sequence>MPSFLNLVRFFSRFGFLSDENKLVRNYFAGYGTPLGGAASMSETVCNGFEPQTYLKDRCKHCFRVRSKHEDPVAAATTVLSVPSTAATSPTTSTAPKKERRKSWRERVQNPDEGPEQEDATDAASVASFKSANSKGLSSAKSLESVTSASNFDTRSMVTAVSGSIEYDDRALTPTSTEPDDVKSLKLEIVRLQDQISNLKEERQRWTLRKEKKETEGEESLVEMLEEKLLEAENLIQDYRDENTVLKCELRELQESTQPVSGEGDTPILEKLRATEQLCDEMLAENEALKAETRDLQQEIEEMQDQYREEEIEEFRELQRELEQNAKNCRILQFKLRKSERLREEAEAERVAAEERLRSIVQLKGDGESLTTSQMDTARLKELESELRIAKEVSVRLHVELESTEEKRCKLEDEVFFLNEKVRELQTHRKWREARADREKRLSAELPVTVVPIITESTPKEVRDLLERENDLKEQLKYAEEDLKRTRASLHDLENENEELLHKLANLTVSGKLGGRQRPPMTRSASEGNTHLQLELATSEVEHLTAQVSKLEQKNSNLTKKLLDIEIDQRKGYEGKMNGHAGGDLEKEVGRLVAKVGDLERKNAELQGQQKPRPEANEQPRTKALEMEVAELKQLLGKTDNQKLIAMATKAELLGNQLMIANDRINALHKRAVRESKTDGSYAESLKTRCDALEKQLCETRASAAFAPRDALVAPSEDNALASVAEIEQCCVVLASVETQTSRICKQIEKMDAAQKDERRRSLTKDGAATIIAELANVMGELKSVHSLLEAHKLNNPSYVRRSPDKDELAKCRLCEEKEAFIDSQREDIIFYKKKNKELTNQLLQTEDRWSVEMERQRQTYEAEIKGLQGRVADALCQLKEQEHLLEMKAASLSEKTKTIQEKEQKCERLANDVKEKQRIIQDIEKEQKNLKEFETRYRKLESMYSQEKEKFNSDRAKTKSEMALMKKRCDETHQDLHKLRDAHQRREILWNSEREKLEKEIDGLRGQLGKDGKDKSSSISVPSVSYSYKRVTNDSNSAADQQNTITTLRQQVAALEEKMGELRLANEELTSELQATKQNWDRDKENMQHKLRQDEKIRSVEFEALQEKFASRMNIMENTNKSLHSQLVQTRRERDHHKEAVNGYEKRMEEERKRMELEEKHYANLITKSSTMEKRLKDFEGEIDRLKKELKLTKEAHCADKKLWMIEKTHINSKSENSTISAFEDDKDARITENALKAAESVQKQYAEYQRFYDREVDRLKAKIKELTNDAFTRDFEHERTVKQLREQIKVLEIDQRNLIQAKDMQSTAREASQAEQERLQQAVQLAEVQKLTRRYKVSAAIEQLKALVDGMEGDIDGTIRGVMDQLGSVRDDDSQTLYSPTDTSGIYDLEQPSDTVSQSSMSIKSSPFPVNSTSSRWTNHSNTITPNRSFSIESNATWEPRSHSPVKKLTAYPDPPPNFILNKDKTVEYDKDGRLHYVPKSIARSASYDRYGLENGGGLAPPPPKAILTDDEEGPVTMVHSRTSSTGTNILYKIRREELAKGGQPSVRQMAKAFDMMETKPSKRGLFSIRKSRSVETTETARHVRESSKNVLVPGAPSSVLHRNTTSMSQIEERVLPTSSSSAAYTTLPRGGRNPFKNMGTKIVERVRRSLSRTSVNRRSDDESLHETNSVLPTNPANPAPPREAVPATPVRTKTKTKKTTVRKQPPPPTSPPPSAPPDRKLKSTVISRA</sequence>
<feature type="region of interest" description="Disordered" evidence="2">
    <location>
        <begin position="1372"/>
        <end position="1430"/>
    </location>
</feature>
<dbReference type="PANTHER" id="PTHR15742">
    <property type="entry name" value="GIRDIN"/>
    <property type="match status" value="1"/>
</dbReference>
<evidence type="ECO:0000313" key="3">
    <source>
        <dbReference type="EMBL" id="KAK0404966.1"/>
    </source>
</evidence>
<proteinExistence type="predicted"/>
<feature type="compositionally biased region" description="Pro residues" evidence="2">
    <location>
        <begin position="1707"/>
        <end position="1719"/>
    </location>
</feature>
<name>A0AA39HGT8_9BILA</name>
<dbReference type="InterPro" id="IPR049885">
    <property type="entry name" value="MTCL1-3"/>
</dbReference>
<evidence type="ECO:0000313" key="4">
    <source>
        <dbReference type="Proteomes" id="UP001175271"/>
    </source>
</evidence>
<keyword evidence="1" id="KW-0175">Coiled coil</keyword>
<dbReference type="Proteomes" id="UP001175271">
    <property type="component" value="Unassembled WGS sequence"/>
</dbReference>
<feature type="coiled-coil region" evidence="1">
    <location>
        <begin position="822"/>
        <end position="951"/>
    </location>
</feature>
<feature type="region of interest" description="Disordered" evidence="2">
    <location>
        <begin position="1616"/>
        <end position="1732"/>
    </location>
</feature>
<feature type="coiled-coil region" evidence="1">
    <location>
        <begin position="1114"/>
        <end position="1197"/>
    </location>
</feature>
<reference evidence="3" key="1">
    <citation type="submission" date="2023-06" db="EMBL/GenBank/DDBJ databases">
        <title>Genomic analysis of the entomopathogenic nematode Steinernema hermaphroditum.</title>
        <authorList>
            <person name="Schwarz E.M."/>
            <person name="Heppert J.K."/>
            <person name="Baniya A."/>
            <person name="Schwartz H.T."/>
            <person name="Tan C.-H."/>
            <person name="Antoshechkin I."/>
            <person name="Sternberg P.W."/>
            <person name="Goodrich-Blair H."/>
            <person name="Dillman A.R."/>
        </authorList>
    </citation>
    <scope>NUCLEOTIDE SEQUENCE</scope>
    <source>
        <strain evidence="3">PS9179</strain>
        <tissue evidence="3">Whole animal</tissue>
    </source>
</reference>
<feature type="coiled-coil region" evidence="1">
    <location>
        <begin position="1039"/>
        <end position="1087"/>
    </location>
</feature>
<organism evidence="3 4">
    <name type="scientific">Steinernema hermaphroditum</name>
    <dbReference type="NCBI Taxonomy" id="289476"/>
    <lineage>
        <taxon>Eukaryota</taxon>
        <taxon>Metazoa</taxon>
        <taxon>Ecdysozoa</taxon>
        <taxon>Nematoda</taxon>
        <taxon>Chromadorea</taxon>
        <taxon>Rhabditida</taxon>
        <taxon>Tylenchina</taxon>
        <taxon>Panagrolaimomorpha</taxon>
        <taxon>Strongyloidoidea</taxon>
        <taxon>Steinernematidae</taxon>
        <taxon>Steinernema</taxon>
    </lineage>
</organism>
<keyword evidence="4" id="KW-1185">Reference proteome</keyword>
<evidence type="ECO:0000256" key="2">
    <source>
        <dbReference type="SAM" id="MobiDB-lite"/>
    </source>
</evidence>
<protein>
    <submittedName>
        <fullName evidence="3">Uncharacterized protein</fullName>
    </submittedName>
</protein>
<evidence type="ECO:0000256" key="1">
    <source>
        <dbReference type="SAM" id="Coils"/>
    </source>
</evidence>
<feature type="coiled-coil region" evidence="1">
    <location>
        <begin position="182"/>
        <end position="400"/>
    </location>
</feature>
<feature type="coiled-coil region" evidence="1">
    <location>
        <begin position="462"/>
        <end position="510"/>
    </location>
</feature>
<feature type="compositionally biased region" description="Low complexity" evidence="2">
    <location>
        <begin position="83"/>
        <end position="95"/>
    </location>
</feature>
<feature type="coiled-coil region" evidence="1">
    <location>
        <begin position="534"/>
        <end position="642"/>
    </location>
</feature>
<feature type="compositionally biased region" description="Polar residues" evidence="2">
    <location>
        <begin position="1377"/>
        <end position="1386"/>
    </location>
</feature>